<comment type="caution">
    <text evidence="3">The sequence shown here is derived from an EMBL/GenBank/DDBJ whole genome shotgun (WGS) entry which is preliminary data.</text>
</comment>
<dbReference type="SUPFAM" id="SSF51905">
    <property type="entry name" value="FAD/NAD(P)-binding domain"/>
    <property type="match status" value="1"/>
</dbReference>
<dbReference type="Gene3D" id="3.50.50.60">
    <property type="entry name" value="FAD/NAD(P)-binding domain"/>
    <property type="match status" value="1"/>
</dbReference>
<dbReference type="EMBL" id="JAPNKA010000001">
    <property type="protein sequence ID" value="MCY1078902.1"/>
    <property type="molecule type" value="Genomic_DNA"/>
</dbReference>
<proteinExistence type="inferred from homology"/>
<dbReference type="Pfam" id="PF01593">
    <property type="entry name" value="Amino_oxidase"/>
    <property type="match status" value="1"/>
</dbReference>
<protein>
    <submittedName>
        <fullName evidence="3">FAD-dependent oxidoreductase</fullName>
    </submittedName>
</protein>
<dbReference type="PANTHER" id="PTHR43563:SF1">
    <property type="entry name" value="AMINE OXIDASE [FLAVIN-CONTAINING] B"/>
    <property type="match status" value="1"/>
</dbReference>
<reference evidence="3 4" key="1">
    <citation type="submission" date="2022-11" db="EMBL/GenBank/DDBJ databases">
        <title>Minimal conservation of predation-associated metabolite biosynthetic gene clusters underscores biosynthetic potential of Myxococcota including descriptions for ten novel species: Archangium lansinium sp. nov., Myxococcus landrumus sp. nov., Nannocystis bai.</title>
        <authorList>
            <person name="Ahearne A."/>
            <person name="Stevens C."/>
            <person name="Phillips K."/>
        </authorList>
    </citation>
    <scope>NUCLEOTIDE SEQUENCE [LARGE SCALE GENOMIC DNA]</scope>
    <source>
        <strain evidence="3 4">MIWBW</strain>
    </source>
</reference>
<dbReference type="PANTHER" id="PTHR43563">
    <property type="entry name" value="AMINE OXIDASE"/>
    <property type="match status" value="1"/>
</dbReference>
<dbReference type="Gene3D" id="3.90.660.10">
    <property type="match status" value="1"/>
</dbReference>
<sequence length="195" mass="21078">MCALPGTLVPQLEMEPVLPAAQLQAFSSINAVSVVQVYAATKTRYWNARGESGNVETDLPVGLIRDEAALQEATAGILGAHPNGAESRRLSSLADGVRHREVIDAMERVHPGLKDQLLSVHSVCWDNEPTIRGAFAWLGVGQLTQQQPLLRRPHGAIVFAGDYNSHRPGFMHGALASARRVVAEVVTREAMLMAQ</sequence>
<gene>
    <name evidence="3" type="ORF">OV287_31025</name>
</gene>
<comment type="similarity">
    <text evidence="1">Belongs to the flavin monoamine oxidase family.</text>
</comment>
<keyword evidence="4" id="KW-1185">Reference proteome</keyword>
<evidence type="ECO:0000313" key="4">
    <source>
        <dbReference type="Proteomes" id="UP001207654"/>
    </source>
</evidence>
<evidence type="ECO:0000313" key="3">
    <source>
        <dbReference type="EMBL" id="MCY1078902.1"/>
    </source>
</evidence>
<name>A0ABT4AB50_9BACT</name>
<dbReference type="InterPro" id="IPR002937">
    <property type="entry name" value="Amino_oxidase"/>
</dbReference>
<dbReference type="SUPFAM" id="SSF54373">
    <property type="entry name" value="FAD-linked reductases, C-terminal domain"/>
    <property type="match status" value="1"/>
</dbReference>
<organism evidence="3 4">
    <name type="scientific">Archangium lansingense</name>
    <dbReference type="NCBI Taxonomy" id="2995310"/>
    <lineage>
        <taxon>Bacteria</taxon>
        <taxon>Pseudomonadati</taxon>
        <taxon>Myxococcota</taxon>
        <taxon>Myxococcia</taxon>
        <taxon>Myxococcales</taxon>
        <taxon>Cystobacterineae</taxon>
        <taxon>Archangiaceae</taxon>
        <taxon>Archangium</taxon>
    </lineage>
</organism>
<evidence type="ECO:0000259" key="2">
    <source>
        <dbReference type="Pfam" id="PF01593"/>
    </source>
</evidence>
<dbReference type="Proteomes" id="UP001207654">
    <property type="component" value="Unassembled WGS sequence"/>
</dbReference>
<dbReference type="InterPro" id="IPR050703">
    <property type="entry name" value="Flavin_MAO"/>
</dbReference>
<feature type="domain" description="Amine oxidase" evidence="2">
    <location>
        <begin position="2"/>
        <end position="185"/>
    </location>
</feature>
<accession>A0ABT4AB50</accession>
<evidence type="ECO:0000256" key="1">
    <source>
        <dbReference type="ARBA" id="ARBA00005995"/>
    </source>
</evidence>
<dbReference type="InterPro" id="IPR036188">
    <property type="entry name" value="FAD/NAD-bd_sf"/>
</dbReference>